<dbReference type="eggNOG" id="COG0028">
    <property type="taxonomic scope" value="Bacteria"/>
</dbReference>
<dbReference type="PANTHER" id="PTHR18968">
    <property type="entry name" value="THIAMINE PYROPHOSPHATE ENZYMES"/>
    <property type="match status" value="1"/>
</dbReference>
<keyword evidence="8" id="KW-1185">Reference proteome</keyword>
<dbReference type="Pfam" id="PF00205">
    <property type="entry name" value="TPP_enzyme_M"/>
    <property type="match status" value="1"/>
</dbReference>
<dbReference type="InterPro" id="IPR011766">
    <property type="entry name" value="TPP_enzyme_TPP-bd"/>
</dbReference>
<comment type="caution">
    <text evidence="7">The sequence shown here is derived from an EMBL/GenBank/DDBJ whole genome shotgun (WGS) entry which is preliminary data.</text>
</comment>
<dbReference type="CDD" id="cd00568">
    <property type="entry name" value="TPP_enzymes"/>
    <property type="match status" value="1"/>
</dbReference>
<dbReference type="InterPro" id="IPR029061">
    <property type="entry name" value="THDP-binding"/>
</dbReference>
<evidence type="ECO:0000313" key="7">
    <source>
        <dbReference type="EMBL" id="KEQ22026.1"/>
    </source>
</evidence>
<protein>
    <submittedName>
        <fullName evidence="7">Thiamine pyrophosphate-binding protein</fullName>
    </submittedName>
</protein>
<dbReference type="RefSeq" id="WP_036692476.1">
    <property type="nucleotide sequence ID" value="NZ_JNVM01000046.1"/>
</dbReference>
<accession>A0A081NUA3</accession>
<dbReference type="Gene3D" id="3.40.50.1220">
    <property type="entry name" value="TPP-binding domain"/>
    <property type="match status" value="1"/>
</dbReference>
<dbReference type="GO" id="GO:0000287">
    <property type="term" value="F:magnesium ion binding"/>
    <property type="evidence" value="ECO:0007669"/>
    <property type="project" value="InterPro"/>
</dbReference>
<dbReference type="PANTHER" id="PTHR18968:SF13">
    <property type="entry name" value="ACETOLACTATE SYNTHASE CATALYTIC SUBUNIT, MITOCHONDRIAL"/>
    <property type="match status" value="1"/>
</dbReference>
<evidence type="ECO:0000259" key="4">
    <source>
        <dbReference type="Pfam" id="PF00205"/>
    </source>
</evidence>
<dbReference type="Pfam" id="PF02775">
    <property type="entry name" value="TPP_enzyme_C"/>
    <property type="match status" value="1"/>
</dbReference>
<dbReference type="SUPFAM" id="SSF52518">
    <property type="entry name" value="Thiamin diphosphate-binding fold (THDP-binding)"/>
    <property type="match status" value="2"/>
</dbReference>
<dbReference type="Pfam" id="PF02776">
    <property type="entry name" value="TPP_enzyme_N"/>
    <property type="match status" value="1"/>
</dbReference>
<dbReference type="GO" id="GO:0005948">
    <property type="term" value="C:acetolactate synthase complex"/>
    <property type="evidence" value="ECO:0007669"/>
    <property type="project" value="TreeGrafter"/>
</dbReference>
<evidence type="ECO:0000259" key="5">
    <source>
        <dbReference type="Pfam" id="PF02775"/>
    </source>
</evidence>
<sequence>MKTSMTAWDAIVRYLQFLGLETIFGLPSDDLKALSSLQSSDIRMIICKDQRNSLFMASGYALTSGQLAVCIVGKGPALTNTVTGLLEAQHLGAPLLLIALGTGSDKLGTKAFQEADQLSLVKPLVKWAYRVEHPDRLVWALEKAAFMAVNGGKGPVYLELPEHIADQAVAVDLPFQPLERLSSSPSSRDLDTAWDTISQASKPVLLVGGGMKPGVQGLIEPLAVKWGAAIFTTASGRGTVDEDHPLFCGVAGLYTDKSMRTIWQEADVVVSLGSRLEETATFEWDVVLTHTPIVQVNVHLDDFSHQYRGVKVLGDGYLAAEHWLSRFHRQPDRDWLARIASCKEEAFRSKEAYIRQVGTMPHIHVSEVLDAMQAEFPDDCILVQENGLQDMWSYFYPYYRFTGNRFSIVPSDQTSLGFGAAAAVGASLADRRPVVALVGDGAFNLFQSDLSTAVRYRIPLIYIVMNNGGYGWLQYQLNQLELPGEPFRFVSETPLEHMNVMQHDYVEQIVIQEKQELSEKLRLAFAQYQTNKLVVVIVPVAIEDVHDKIQHIYGDFPVYEK</sequence>
<evidence type="ECO:0000313" key="8">
    <source>
        <dbReference type="Proteomes" id="UP000028123"/>
    </source>
</evidence>
<evidence type="ECO:0000256" key="1">
    <source>
        <dbReference type="ARBA" id="ARBA00007812"/>
    </source>
</evidence>
<proteinExistence type="inferred from homology"/>
<dbReference type="OrthoDB" id="4494979at2"/>
<feature type="domain" description="Thiamine pyrophosphate enzyme N-terminal TPP-binding" evidence="6">
    <location>
        <begin position="5"/>
        <end position="120"/>
    </location>
</feature>
<dbReference type="EMBL" id="JNVM01000046">
    <property type="protein sequence ID" value="KEQ22026.1"/>
    <property type="molecule type" value="Genomic_DNA"/>
</dbReference>
<evidence type="ECO:0000256" key="3">
    <source>
        <dbReference type="RuleBase" id="RU362132"/>
    </source>
</evidence>
<dbReference type="CDD" id="cd07035">
    <property type="entry name" value="TPP_PYR_POX_like"/>
    <property type="match status" value="1"/>
</dbReference>
<comment type="similarity">
    <text evidence="1 3">Belongs to the TPP enzyme family.</text>
</comment>
<dbReference type="GO" id="GO:0009099">
    <property type="term" value="P:L-valine biosynthetic process"/>
    <property type="evidence" value="ECO:0007669"/>
    <property type="project" value="TreeGrafter"/>
</dbReference>
<gene>
    <name evidence="7" type="ORF">ET33_28005</name>
</gene>
<reference evidence="7 8" key="1">
    <citation type="submission" date="2014-06" db="EMBL/GenBank/DDBJ databases">
        <title>Draft genome sequence of Paenibacillus sp. MSt1.</title>
        <authorList>
            <person name="Aw Y.K."/>
            <person name="Ong K.S."/>
            <person name="Gan H.M."/>
            <person name="Lee S.M."/>
        </authorList>
    </citation>
    <scope>NUCLEOTIDE SEQUENCE [LARGE SCALE GENOMIC DNA]</scope>
    <source>
        <strain evidence="7 8">MSt1</strain>
    </source>
</reference>
<feature type="domain" description="Thiamine pyrophosphate enzyme TPP-binding" evidence="5">
    <location>
        <begin position="397"/>
        <end position="537"/>
    </location>
</feature>
<dbReference type="Gene3D" id="3.40.50.970">
    <property type="match status" value="2"/>
</dbReference>
<dbReference type="AlphaFoldDB" id="A0A081NUA3"/>
<feature type="domain" description="Thiamine pyrophosphate enzyme central" evidence="4">
    <location>
        <begin position="191"/>
        <end position="315"/>
    </location>
</feature>
<evidence type="ECO:0000256" key="2">
    <source>
        <dbReference type="ARBA" id="ARBA00023052"/>
    </source>
</evidence>
<dbReference type="GO" id="GO:0050660">
    <property type="term" value="F:flavin adenine dinucleotide binding"/>
    <property type="evidence" value="ECO:0007669"/>
    <property type="project" value="TreeGrafter"/>
</dbReference>
<dbReference type="SUPFAM" id="SSF52467">
    <property type="entry name" value="DHS-like NAD/FAD-binding domain"/>
    <property type="match status" value="1"/>
</dbReference>
<dbReference type="GO" id="GO:0003984">
    <property type="term" value="F:acetolactate synthase activity"/>
    <property type="evidence" value="ECO:0007669"/>
    <property type="project" value="TreeGrafter"/>
</dbReference>
<dbReference type="GO" id="GO:0009097">
    <property type="term" value="P:isoleucine biosynthetic process"/>
    <property type="evidence" value="ECO:0007669"/>
    <property type="project" value="TreeGrafter"/>
</dbReference>
<dbReference type="InterPro" id="IPR029035">
    <property type="entry name" value="DHS-like_NAD/FAD-binding_dom"/>
</dbReference>
<dbReference type="InterPro" id="IPR012000">
    <property type="entry name" value="Thiamin_PyroP_enz_cen_dom"/>
</dbReference>
<name>A0A081NUA3_9BACL</name>
<dbReference type="InterPro" id="IPR012001">
    <property type="entry name" value="Thiamin_PyroP_enz_TPP-bd_dom"/>
</dbReference>
<dbReference type="InterPro" id="IPR045229">
    <property type="entry name" value="TPP_enz"/>
</dbReference>
<keyword evidence="2 3" id="KW-0786">Thiamine pyrophosphate</keyword>
<evidence type="ECO:0000259" key="6">
    <source>
        <dbReference type="Pfam" id="PF02776"/>
    </source>
</evidence>
<organism evidence="7 8">
    <name type="scientific">Paenibacillus tyrfis</name>
    <dbReference type="NCBI Taxonomy" id="1501230"/>
    <lineage>
        <taxon>Bacteria</taxon>
        <taxon>Bacillati</taxon>
        <taxon>Bacillota</taxon>
        <taxon>Bacilli</taxon>
        <taxon>Bacillales</taxon>
        <taxon>Paenibacillaceae</taxon>
        <taxon>Paenibacillus</taxon>
    </lineage>
</organism>
<dbReference type="Proteomes" id="UP000028123">
    <property type="component" value="Unassembled WGS sequence"/>
</dbReference>
<dbReference type="GO" id="GO:0030976">
    <property type="term" value="F:thiamine pyrophosphate binding"/>
    <property type="evidence" value="ECO:0007669"/>
    <property type="project" value="InterPro"/>
</dbReference>